<gene>
    <name evidence="4" type="primary">rimI</name>
    <name evidence="4" type="ORF">Ljor_0467</name>
</gene>
<evidence type="ECO:0000259" key="3">
    <source>
        <dbReference type="PROSITE" id="PS51186"/>
    </source>
</evidence>
<dbReference type="GO" id="GO:0008080">
    <property type="term" value="F:N-acetyltransferase activity"/>
    <property type="evidence" value="ECO:0007669"/>
    <property type="project" value="InterPro"/>
</dbReference>
<keyword evidence="5" id="KW-1185">Reference proteome</keyword>
<dbReference type="EMBL" id="LNYJ01000011">
    <property type="protein sequence ID" value="KTD16161.1"/>
    <property type="molecule type" value="Genomic_DNA"/>
</dbReference>
<dbReference type="RefSeq" id="WP_058470037.1">
    <property type="nucleotide sequence ID" value="NZ_CAAAIC010000007.1"/>
</dbReference>
<sequence length="163" mass="18556">MSIKIRSMRHSDIDRVFYIERASHRAPWSRDILSDCVLVGYDCRVLEVGDESSKTIVGYVISRKNLNVCHILNLCVLNTEQKKGYGQTLLKAVLDSLQGSQFDTVILEVRPSNKAALQLYEKFGFHTDLIKRAYYKDENGEEDAMLLKKIILSNSTSQLRGKA</sequence>
<comment type="caution">
    <text evidence="4">The sequence shown here is derived from an EMBL/GenBank/DDBJ whole genome shotgun (WGS) entry which is preliminary data.</text>
</comment>
<feature type="domain" description="N-acetyltransferase" evidence="3">
    <location>
        <begin position="3"/>
        <end position="152"/>
    </location>
</feature>
<proteinExistence type="predicted"/>
<evidence type="ECO:0000313" key="4">
    <source>
        <dbReference type="EMBL" id="KTD16161.1"/>
    </source>
</evidence>
<dbReference type="AlphaFoldDB" id="A0A0W0V7P7"/>
<evidence type="ECO:0000256" key="2">
    <source>
        <dbReference type="ARBA" id="ARBA00023315"/>
    </source>
</evidence>
<dbReference type="STRING" id="456.Ljor_0467"/>
<dbReference type="CDD" id="cd04301">
    <property type="entry name" value="NAT_SF"/>
    <property type="match status" value="1"/>
</dbReference>
<dbReference type="GO" id="GO:0031415">
    <property type="term" value="C:NatA complex"/>
    <property type="evidence" value="ECO:0007669"/>
    <property type="project" value="TreeGrafter"/>
</dbReference>
<dbReference type="PANTHER" id="PTHR42919:SF8">
    <property type="entry name" value="N-ALPHA-ACETYLTRANSFERASE 50"/>
    <property type="match status" value="1"/>
</dbReference>
<dbReference type="SUPFAM" id="SSF55729">
    <property type="entry name" value="Acyl-CoA N-acyltransferases (Nat)"/>
    <property type="match status" value="1"/>
</dbReference>
<organism evidence="4 5">
    <name type="scientific">Legionella jordanis</name>
    <dbReference type="NCBI Taxonomy" id="456"/>
    <lineage>
        <taxon>Bacteria</taxon>
        <taxon>Pseudomonadati</taxon>
        <taxon>Pseudomonadota</taxon>
        <taxon>Gammaproteobacteria</taxon>
        <taxon>Legionellales</taxon>
        <taxon>Legionellaceae</taxon>
        <taxon>Legionella</taxon>
    </lineage>
</organism>
<dbReference type="NCBIfam" id="TIGR01575">
    <property type="entry name" value="rimI"/>
    <property type="match status" value="1"/>
</dbReference>
<dbReference type="Proteomes" id="UP000055035">
    <property type="component" value="Unassembled WGS sequence"/>
</dbReference>
<dbReference type="InterPro" id="IPR051556">
    <property type="entry name" value="N-term/lysine_N-AcTrnsfr"/>
</dbReference>
<evidence type="ECO:0000313" key="5">
    <source>
        <dbReference type="Proteomes" id="UP000055035"/>
    </source>
</evidence>
<dbReference type="Gene3D" id="3.40.630.30">
    <property type="match status" value="1"/>
</dbReference>
<dbReference type="InterPro" id="IPR016181">
    <property type="entry name" value="Acyl_CoA_acyltransferase"/>
</dbReference>
<dbReference type="PANTHER" id="PTHR42919">
    <property type="entry name" value="N-ALPHA-ACETYLTRANSFERASE"/>
    <property type="match status" value="1"/>
</dbReference>
<keyword evidence="2" id="KW-0012">Acyltransferase</keyword>
<evidence type="ECO:0000256" key="1">
    <source>
        <dbReference type="ARBA" id="ARBA00022679"/>
    </source>
</evidence>
<protein>
    <submittedName>
        <fullName evidence="4">GCN5-related N-acetyltransferase</fullName>
    </submittedName>
</protein>
<dbReference type="OrthoDB" id="9796919at2"/>
<dbReference type="GO" id="GO:0007064">
    <property type="term" value="P:mitotic sister chromatid cohesion"/>
    <property type="evidence" value="ECO:0007669"/>
    <property type="project" value="TreeGrafter"/>
</dbReference>
<dbReference type="InterPro" id="IPR006464">
    <property type="entry name" value="AcTrfase_RimI/Ard1"/>
</dbReference>
<reference evidence="4 5" key="1">
    <citation type="submission" date="2015-11" db="EMBL/GenBank/DDBJ databases">
        <title>Genomic analysis of 38 Legionella species identifies large and diverse effector repertoires.</title>
        <authorList>
            <person name="Burstein D."/>
            <person name="Amaro F."/>
            <person name="Zusman T."/>
            <person name="Lifshitz Z."/>
            <person name="Cohen O."/>
            <person name="Gilbert J.A."/>
            <person name="Pupko T."/>
            <person name="Shuman H.A."/>
            <person name="Segal G."/>
        </authorList>
    </citation>
    <scope>NUCLEOTIDE SEQUENCE [LARGE SCALE GENOMIC DNA]</scope>
    <source>
        <strain evidence="4 5">BL-540</strain>
    </source>
</reference>
<dbReference type="Pfam" id="PF00583">
    <property type="entry name" value="Acetyltransf_1"/>
    <property type="match status" value="1"/>
</dbReference>
<dbReference type="PATRIC" id="fig|456.5.peg.493"/>
<name>A0A0W0V7P7_9GAMM</name>
<dbReference type="PROSITE" id="PS51186">
    <property type="entry name" value="GNAT"/>
    <property type="match status" value="1"/>
</dbReference>
<accession>A0A0W0V7P7</accession>
<dbReference type="InterPro" id="IPR000182">
    <property type="entry name" value="GNAT_dom"/>
</dbReference>
<keyword evidence="1 4" id="KW-0808">Transferase</keyword>